<name>A0AA43U8R3_9ACTN</name>
<feature type="non-terminal residue" evidence="5">
    <location>
        <position position="1"/>
    </location>
</feature>
<evidence type="ECO:0000313" key="5">
    <source>
        <dbReference type="EMBL" id="MDO4841425.1"/>
    </source>
</evidence>
<dbReference type="InterPro" id="IPR036277">
    <property type="entry name" value="SMC_hinge_sf"/>
</dbReference>
<dbReference type="AlphaFoldDB" id="A0AA43U8R3"/>
<dbReference type="InterPro" id="IPR027417">
    <property type="entry name" value="P-loop_NTPase"/>
</dbReference>
<evidence type="ECO:0000259" key="3">
    <source>
        <dbReference type="Pfam" id="PF02463"/>
    </source>
</evidence>
<evidence type="ECO:0000259" key="4">
    <source>
        <dbReference type="Pfam" id="PF06470"/>
    </source>
</evidence>
<sequence>SLLDISVEHGDTSNFALSLLTQKHSSEVKRVAGLNYLIDHIEAKDLVSSVVMSLLGDVVVCDSFEECIRVSSPNDGLVCVTKGGDIVRPDGSVLLSSKTDGEDAGVLHRARQIEELRLALKKNNELVSELTSKVNEATRALSDAQAASLGVSQQLAEVRAKFDSNNSSLKNINHEVEQLQITLGNVAREIEENSNFENTNLDINKLTEELESEEELGSLAASELRELQNSRDSIQVEIDASMQKLTTLKPQFAVVKERYVYLERLIDSQARDNHALDKKTTSLLAEKAGVGLKVEMINQVSASVNSLLNSFRAKSHLFDFDSPENDERMSGLFTRLSGLRDDLSEKNAAKDGCFEKISSHKIELTKTDMALESATERIEANFDGELMQALTLPSVEDRASLEERAGELNSKMSKLGSIDLSARADYEALQERFDFMNSNLQDIKVSIQAIEKIDVLIEKRFKEQFEKTFECVNENFKSTFTELFPGGFGELSLTNPDNLDESGVMISANPAGKKIRKISLLSGGEKSLVALSFLFALYNTRKTPFYILDEVEAALDDTNLVRMLTYIDNMREETQFIFITHQRRTMEMADLLFGVSMQEDGITKVISQKLSAFALDE</sequence>
<evidence type="ECO:0000313" key="6">
    <source>
        <dbReference type="Proteomes" id="UP001168575"/>
    </source>
</evidence>
<keyword evidence="1 2" id="KW-0175">Coiled coil</keyword>
<dbReference type="Pfam" id="PF06470">
    <property type="entry name" value="SMC_hinge"/>
    <property type="match status" value="1"/>
</dbReference>
<evidence type="ECO:0008006" key="7">
    <source>
        <dbReference type="Google" id="ProtNLM"/>
    </source>
</evidence>
<dbReference type="Gene3D" id="1.20.1060.20">
    <property type="match status" value="1"/>
</dbReference>
<protein>
    <recommendedName>
        <fullName evidence="7">Chromosome segregation protein SMC</fullName>
    </recommendedName>
</protein>
<keyword evidence="6" id="KW-1185">Reference proteome</keyword>
<reference evidence="5" key="1">
    <citation type="submission" date="2023-07" db="EMBL/GenBank/DDBJ databases">
        <title>Between Cages and Wild: Unraveling the Impact of Captivity on Animal Microbiomes and Antimicrobial Resistance.</title>
        <authorList>
            <person name="Schmartz G.P."/>
            <person name="Rehner J."/>
            <person name="Schuff M.J."/>
            <person name="Becker S.L."/>
            <person name="Kravczyk M."/>
            <person name="Gurevich A."/>
            <person name="Francke R."/>
            <person name="Mueller R."/>
            <person name="Keller V."/>
            <person name="Keller A."/>
        </authorList>
    </citation>
    <scope>NUCLEOTIDE SEQUENCE</scope>
    <source>
        <strain evidence="5">S12M_St_49</strain>
    </source>
</reference>
<dbReference type="GO" id="GO:0005694">
    <property type="term" value="C:chromosome"/>
    <property type="evidence" value="ECO:0007669"/>
    <property type="project" value="InterPro"/>
</dbReference>
<evidence type="ECO:0000256" key="1">
    <source>
        <dbReference type="ARBA" id="ARBA00023054"/>
    </source>
</evidence>
<comment type="caution">
    <text evidence="5">The sequence shown here is derived from an EMBL/GenBank/DDBJ whole genome shotgun (WGS) entry which is preliminary data.</text>
</comment>
<dbReference type="SUPFAM" id="SSF75553">
    <property type="entry name" value="Smc hinge domain"/>
    <property type="match status" value="1"/>
</dbReference>
<accession>A0AA43U8R3</accession>
<proteinExistence type="predicted"/>
<feature type="domain" description="RecF/RecN/SMC N-terminal" evidence="3">
    <location>
        <begin position="153"/>
        <end position="603"/>
    </location>
</feature>
<dbReference type="Gene3D" id="3.30.70.1620">
    <property type="match status" value="1"/>
</dbReference>
<dbReference type="EMBL" id="JAUMVS010000017">
    <property type="protein sequence ID" value="MDO4841425.1"/>
    <property type="molecule type" value="Genomic_DNA"/>
</dbReference>
<feature type="coiled-coil region" evidence="2">
    <location>
        <begin position="113"/>
        <end position="244"/>
    </location>
</feature>
<dbReference type="PANTHER" id="PTHR43977">
    <property type="entry name" value="STRUCTURAL MAINTENANCE OF CHROMOSOMES PROTEIN 3"/>
    <property type="match status" value="1"/>
</dbReference>
<dbReference type="Pfam" id="PF02463">
    <property type="entry name" value="SMC_N"/>
    <property type="match status" value="1"/>
</dbReference>
<dbReference type="InterPro" id="IPR003395">
    <property type="entry name" value="RecF/RecN/SMC_N"/>
</dbReference>
<dbReference type="GO" id="GO:0051276">
    <property type="term" value="P:chromosome organization"/>
    <property type="evidence" value="ECO:0007669"/>
    <property type="project" value="InterPro"/>
</dbReference>
<dbReference type="InterPro" id="IPR010935">
    <property type="entry name" value="SMC_hinge"/>
</dbReference>
<gene>
    <name evidence="5" type="ORF">Q3982_01955</name>
</gene>
<organism evidence="5 6">
    <name type="scientific">Phoenicibacter congonensis</name>
    <dbReference type="NCBI Taxonomy" id="1944646"/>
    <lineage>
        <taxon>Bacteria</taxon>
        <taxon>Bacillati</taxon>
        <taxon>Actinomycetota</taxon>
        <taxon>Coriobacteriia</taxon>
        <taxon>Eggerthellales</taxon>
        <taxon>Eggerthellaceae</taxon>
        <taxon>Phoenicibacter</taxon>
    </lineage>
</organism>
<dbReference type="Gene3D" id="3.40.50.300">
    <property type="entry name" value="P-loop containing nucleotide triphosphate hydrolases"/>
    <property type="match status" value="1"/>
</dbReference>
<dbReference type="GO" id="GO:0005524">
    <property type="term" value="F:ATP binding"/>
    <property type="evidence" value="ECO:0007669"/>
    <property type="project" value="InterPro"/>
</dbReference>
<dbReference type="Proteomes" id="UP001168575">
    <property type="component" value="Unassembled WGS sequence"/>
</dbReference>
<feature type="domain" description="SMC hinge" evidence="4">
    <location>
        <begin position="16"/>
        <end position="70"/>
    </location>
</feature>
<dbReference type="SUPFAM" id="SSF52540">
    <property type="entry name" value="P-loop containing nucleoside triphosphate hydrolases"/>
    <property type="match status" value="1"/>
</dbReference>
<evidence type="ECO:0000256" key="2">
    <source>
        <dbReference type="SAM" id="Coils"/>
    </source>
</evidence>